<gene>
    <name evidence="3" type="ORF">FSB_LOCUS61566</name>
</gene>
<dbReference type="PROSITE" id="PS50994">
    <property type="entry name" value="INTEGRASE"/>
    <property type="match status" value="1"/>
</dbReference>
<feature type="region of interest" description="Disordered" evidence="1">
    <location>
        <begin position="1"/>
        <end position="42"/>
    </location>
</feature>
<dbReference type="InterPro" id="IPR043502">
    <property type="entry name" value="DNA/RNA_pol_sf"/>
</dbReference>
<dbReference type="Pfam" id="PF00665">
    <property type="entry name" value="rve"/>
    <property type="match status" value="1"/>
</dbReference>
<proteinExistence type="predicted"/>
<sequence length="1300" mass="145968">MPPKTRKSDPRWSQDVSVTQGESPHPIDHEVHHKDTDPPPPTIMFDMIKALQVSQHEVVGMIKELRDKKNSRTQRFARRPPYPARLLNQPYLDKYEVSTFTQYNGHKGNTTEHVSKFLDAMVPHAGNGNLCLREFSKSLTDRAYTWYTTLKSDSVRTWDDMVEVFCTKYFHVEDKITLLTLHNTKQGPTKGLLPYIKRFRDAALNCYGNHKESKLVGICITNMPIEYHAHLENLDIVRFTALLQKAGKIALSVKAQVEKPKRSGQKVLAVSTNPDTKRKRQEDKLREELSPIPCTEQEMHAILDKWIADGLIRPAKRPPTEEQKKHERVVQTTTGGAKEPFATTWERCYCGSHSWTGAEARKMATGALVSIVAESGAQCFTTKAHASRAYQETTITISFTDEDMEVQYPDHKRPLYFTASINEVQVRRALVNIGSSLNLIPVSTLQATNISRRKIQDTPMEVTGFGGAAEYTIGHIQLTLKHKLVSSTYHQCVKGMLNGKPIKIPTNNTPFDETKAHFVEATFYEDLAPARESSTSRTMGTPLPAWEDIRDHPEADLRNMLELKRKRKEDVTEAQDQRPKCKLGRAIPSCCAIQEAVRNPDEGLMEEPQEEVDYQPSLAAEDLEVINLSDNPETQCPISISASLSAGERTSLVRLLKEYQDVFAWQYDQMPGLDPRLVAYALNVEPGTRPVVQPKKVLGFSSPKRGIDVDPTKATAIATMKPPTNVKQLKSFLGRLSYIRRRLARWLLQLSEYKITPITPTTIKSQVIAEMMAQFSCEDSFCISDEVPGEVHEVDIVDYTNFSWILRFDGSSVITEGGAGIVLSRKGHQVVTMSFKLGFPCSNNAAEYEAYLIGLAIAHEMGIKCLKKLEEKFDTLTIKYAHRSENRYADALAALGSQVSFEGASTNVTIVKRDTSITNTLEQKLAKPPMNKNDWRNPIKAALVSGYCAAGSTTRGDVPAKPASGTKSDMATASSNKKSLKQDASARKRLSSAYWMSMQKHADTTRASASTVDFRELASTGLACAKKLQQSKASPQILHGREFLVQERPGRRTSENMATPWPFHTWGLDFIGPINLASGEYIWILVATEYFTKLVEAIPLKKATGIVVANFIWEHIICRFGIPHKIVTNNGTPFINKDVRAMTKHYRVKHYRVKHLKSSPYYPQEAIAPIEIAKPTPRVIQGTENNVDTSMCVELRTCDLEALEEARNQALENTRRYHLKMVGAYSKIVKERIFATGQLVLKAADYVRRGLPSLSKFASNWEGPYVICKAHVSGYYKLSKANGTVLVDPVNGKWLKHYYA</sequence>
<dbReference type="InterPro" id="IPR001584">
    <property type="entry name" value="Integrase_cat-core"/>
</dbReference>
<dbReference type="Gene3D" id="3.30.70.270">
    <property type="match status" value="1"/>
</dbReference>
<dbReference type="Pfam" id="PF03732">
    <property type="entry name" value="Retrotrans_gag"/>
    <property type="match status" value="1"/>
</dbReference>
<accession>A0A2N9JAN9</accession>
<dbReference type="PANTHER" id="PTHR48475:SF1">
    <property type="entry name" value="RNASE H TYPE-1 DOMAIN-CONTAINING PROTEIN"/>
    <property type="match status" value="1"/>
</dbReference>
<dbReference type="InterPro" id="IPR012337">
    <property type="entry name" value="RNaseH-like_sf"/>
</dbReference>
<feature type="compositionally biased region" description="Basic and acidic residues" evidence="1">
    <location>
        <begin position="25"/>
        <end position="37"/>
    </location>
</feature>
<protein>
    <recommendedName>
        <fullName evidence="2">Integrase catalytic domain-containing protein</fullName>
    </recommendedName>
</protein>
<dbReference type="InterPro" id="IPR036397">
    <property type="entry name" value="RNaseH_sf"/>
</dbReference>
<dbReference type="SUPFAM" id="SSF56672">
    <property type="entry name" value="DNA/RNA polymerases"/>
    <property type="match status" value="1"/>
</dbReference>
<dbReference type="Gene3D" id="3.30.420.10">
    <property type="entry name" value="Ribonuclease H-like superfamily/Ribonuclease H"/>
    <property type="match status" value="2"/>
</dbReference>
<dbReference type="InterPro" id="IPR043128">
    <property type="entry name" value="Rev_trsase/Diguanyl_cyclase"/>
</dbReference>
<feature type="domain" description="Integrase catalytic" evidence="2">
    <location>
        <begin position="1058"/>
        <end position="1164"/>
    </location>
</feature>
<name>A0A2N9JAN9_FAGSY</name>
<dbReference type="InterPro" id="IPR005162">
    <property type="entry name" value="Retrotrans_gag_dom"/>
</dbReference>
<dbReference type="PANTHER" id="PTHR48475">
    <property type="entry name" value="RIBONUCLEASE H"/>
    <property type="match status" value="1"/>
</dbReference>
<reference evidence="3" key="1">
    <citation type="submission" date="2018-02" db="EMBL/GenBank/DDBJ databases">
        <authorList>
            <person name="Cohen D.B."/>
            <person name="Kent A.D."/>
        </authorList>
    </citation>
    <scope>NUCLEOTIDE SEQUENCE</scope>
</reference>
<dbReference type="GO" id="GO:0003676">
    <property type="term" value="F:nucleic acid binding"/>
    <property type="evidence" value="ECO:0007669"/>
    <property type="project" value="InterPro"/>
</dbReference>
<evidence type="ECO:0000256" key="1">
    <source>
        <dbReference type="SAM" id="MobiDB-lite"/>
    </source>
</evidence>
<feature type="region of interest" description="Disordered" evidence="1">
    <location>
        <begin position="262"/>
        <end position="285"/>
    </location>
</feature>
<feature type="region of interest" description="Disordered" evidence="1">
    <location>
        <begin position="952"/>
        <end position="984"/>
    </location>
</feature>
<evidence type="ECO:0000313" key="3">
    <source>
        <dbReference type="EMBL" id="SPD33684.1"/>
    </source>
</evidence>
<dbReference type="EMBL" id="OIVN01006468">
    <property type="protein sequence ID" value="SPD33684.1"/>
    <property type="molecule type" value="Genomic_DNA"/>
</dbReference>
<organism evidence="3">
    <name type="scientific">Fagus sylvatica</name>
    <name type="common">Beechnut</name>
    <dbReference type="NCBI Taxonomy" id="28930"/>
    <lineage>
        <taxon>Eukaryota</taxon>
        <taxon>Viridiplantae</taxon>
        <taxon>Streptophyta</taxon>
        <taxon>Embryophyta</taxon>
        <taxon>Tracheophyta</taxon>
        <taxon>Spermatophyta</taxon>
        <taxon>Magnoliopsida</taxon>
        <taxon>eudicotyledons</taxon>
        <taxon>Gunneridae</taxon>
        <taxon>Pentapetalae</taxon>
        <taxon>rosids</taxon>
        <taxon>fabids</taxon>
        <taxon>Fagales</taxon>
        <taxon>Fagaceae</taxon>
        <taxon>Fagus</taxon>
    </lineage>
</organism>
<dbReference type="SUPFAM" id="SSF53098">
    <property type="entry name" value="Ribonuclease H-like"/>
    <property type="match status" value="1"/>
</dbReference>
<evidence type="ECO:0000259" key="2">
    <source>
        <dbReference type="PROSITE" id="PS50994"/>
    </source>
</evidence>
<dbReference type="GO" id="GO:0015074">
    <property type="term" value="P:DNA integration"/>
    <property type="evidence" value="ECO:0007669"/>
    <property type="project" value="InterPro"/>
</dbReference>
<feature type="compositionally biased region" description="Basic and acidic residues" evidence="1">
    <location>
        <begin position="1"/>
        <end position="12"/>
    </location>
</feature>
<feature type="compositionally biased region" description="Polar residues" evidence="1">
    <location>
        <begin position="965"/>
        <end position="977"/>
    </location>
</feature>